<reference evidence="1" key="1">
    <citation type="journal article" date="2007" name="Int. J. Syst. Evol. Microbiol.">
        <title>Luteimonas composti sp. nov., a moderately thermophilic bacterium isolated from food waste.</title>
        <authorList>
            <person name="Young C.C."/>
            <person name="Kampfer P."/>
            <person name="Chen W.M."/>
            <person name="Yen W.S."/>
            <person name="Arun A.B."/>
            <person name="Lai W.A."/>
            <person name="Shen F.T."/>
            <person name="Rekha P.D."/>
            <person name="Lin K.Y."/>
            <person name="Chou J.H."/>
        </authorList>
    </citation>
    <scope>NUCLEOTIDE SEQUENCE</scope>
    <source>
        <strain evidence="1">CC-YY355</strain>
    </source>
</reference>
<sequence length="143" mass="15812">MTGKAPLIAEHVVQVRATPAAVWDVLTRAANIREWDDVPESFTADTLAAGSVLEWEGYAVLKVVEFDVPRSLRMAYHSPRWERPVDGIEYAYLLSPAASGCELTLRVGDWALAPDGNARDYFDASVDFVADAAAKIKEMSERR</sequence>
<accession>A0ABT6MPP0</accession>
<gene>
    <name evidence="1" type="ORF">QF205_05620</name>
</gene>
<evidence type="ECO:0000313" key="1">
    <source>
        <dbReference type="EMBL" id="MDH7452564.1"/>
    </source>
</evidence>
<reference evidence="1" key="2">
    <citation type="submission" date="2023-04" db="EMBL/GenBank/DDBJ databases">
        <authorList>
            <person name="Sun J.-Q."/>
        </authorList>
    </citation>
    <scope>NUCLEOTIDE SEQUENCE</scope>
    <source>
        <strain evidence="1">CC-YY355</strain>
    </source>
</reference>
<dbReference type="InterPro" id="IPR023393">
    <property type="entry name" value="START-like_dom_sf"/>
</dbReference>
<dbReference type="EMBL" id="JARYGX010000013">
    <property type="protein sequence ID" value="MDH7452564.1"/>
    <property type="molecule type" value="Genomic_DNA"/>
</dbReference>
<evidence type="ECO:0000313" key="2">
    <source>
        <dbReference type="Proteomes" id="UP001160550"/>
    </source>
</evidence>
<organism evidence="1 2">
    <name type="scientific">Luteimonas composti</name>
    <dbReference type="NCBI Taxonomy" id="398257"/>
    <lineage>
        <taxon>Bacteria</taxon>
        <taxon>Pseudomonadati</taxon>
        <taxon>Pseudomonadota</taxon>
        <taxon>Gammaproteobacteria</taxon>
        <taxon>Lysobacterales</taxon>
        <taxon>Lysobacteraceae</taxon>
        <taxon>Luteimonas</taxon>
    </lineage>
</organism>
<dbReference type="Proteomes" id="UP001160550">
    <property type="component" value="Unassembled WGS sequence"/>
</dbReference>
<name>A0ABT6MPP0_9GAMM</name>
<dbReference type="SUPFAM" id="SSF55961">
    <property type="entry name" value="Bet v1-like"/>
    <property type="match status" value="1"/>
</dbReference>
<protein>
    <submittedName>
        <fullName evidence="1">SRPBCC family protein</fullName>
    </submittedName>
</protein>
<comment type="caution">
    <text evidence="1">The sequence shown here is derived from an EMBL/GenBank/DDBJ whole genome shotgun (WGS) entry which is preliminary data.</text>
</comment>
<proteinExistence type="predicted"/>
<dbReference type="RefSeq" id="WP_280941771.1">
    <property type="nucleotide sequence ID" value="NZ_JARYGX010000013.1"/>
</dbReference>
<keyword evidence="2" id="KW-1185">Reference proteome</keyword>
<dbReference type="Gene3D" id="3.30.530.20">
    <property type="match status" value="1"/>
</dbReference>